<evidence type="ECO:0000313" key="2">
    <source>
        <dbReference type="EMBL" id="PCG10823.1"/>
    </source>
</evidence>
<keyword evidence="1" id="KW-0812">Transmembrane</keyword>
<name>A0A2A4I3J3_9SPHN</name>
<keyword evidence="1" id="KW-0472">Membrane</keyword>
<dbReference type="Proteomes" id="UP000218784">
    <property type="component" value="Unassembled WGS sequence"/>
</dbReference>
<evidence type="ECO:0000313" key="3">
    <source>
        <dbReference type="Proteomes" id="UP000218784"/>
    </source>
</evidence>
<evidence type="ECO:0000256" key="1">
    <source>
        <dbReference type="SAM" id="Phobius"/>
    </source>
</evidence>
<dbReference type="EMBL" id="NWVD01000001">
    <property type="protein sequence ID" value="PCG10823.1"/>
    <property type="molecule type" value="Genomic_DNA"/>
</dbReference>
<organism evidence="2 3">
    <name type="scientific">Sphingomonas ginsenosidimutans</name>
    <dbReference type="NCBI Taxonomy" id="862134"/>
    <lineage>
        <taxon>Bacteria</taxon>
        <taxon>Pseudomonadati</taxon>
        <taxon>Pseudomonadota</taxon>
        <taxon>Alphaproteobacteria</taxon>
        <taxon>Sphingomonadales</taxon>
        <taxon>Sphingomonadaceae</taxon>
        <taxon>Sphingomonas</taxon>
    </lineage>
</organism>
<dbReference type="AlphaFoldDB" id="A0A2A4I3J3"/>
<gene>
    <name evidence="2" type="ORF">COA17_05530</name>
</gene>
<feature type="transmembrane region" description="Helical" evidence="1">
    <location>
        <begin position="21"/>
        <end position="41"/>
    </location>
</feature>
<comment type="caution">
    <text evidence="2">The sequence shown here is derived from an EMBL/GenBank/DDBJ whole genome shotgun (WGS) entry which is preliminary data.</text>
</comment>
<reference evidence="2 3" key="1">
    <citation type="submission" date="2017-09" db="EMBL/GenBank/DDBJ databases">
        <title>Sphingomonas ginsenosidimutans KACC 14949, whole genome shotgun sequence.</title>
        <authorList>
            <person name="Feng G."/>
            <person name="Zhu H."/>
        </authorList>
    </citation>
    <scope>NUCLEOTIDE SEQUENCE [LARGE SCALE GENOMIC DNA]</scope>
    <source>
        <strain evidence="2 3">KACC 14949</strain>
    </source>
</reference>
<accession>A0A2A4I3J3</accession>
<proteinExistence type="predicted"/>
<protein>
    <submittedName>
        <fullName evidence="2">Uncharacterized protein</fullName>
    </submittedName>
</protein>
<keyword evidence="1" id="KW-1133">Transmembrane helix</keyword>
<keyword evidence="3" id="KW-1185">Reference proteome</keyword>
<dbReference type="RefSeq" id="WP_096610613.1">
    <property type="nucleotide sequence ID" value="NZ_NWVD01000001.1"/>
</dbReference>
<sequence>MARGRLGRAGRAPRRPDRSRSIARAVGGVLVVMVAGAVIALTGEGRIAVADARAQRAQAPAAAAAPPSILHPPRAIFAEALATARAALRERDAQERRALLDDADRRATMAAAARPAWGEAWALAAWVRGLRDGSDSAAARDALSASYRATPFLRHAGAWRIGRAFATFDLIDTQVRARAVREAVWLMRIDPELVAPVMASARGSSAYRPVLLEWRRDRAAP</sequence>